<evidence type="ECO:0000256" key="2">
    <source>
        <dbReference type="ARBA" id="ARBA00022692"/>
    </source>
</evidence>
<dbReference type="GO" id="GO:0051119">
    <property type="term" value="F:sugar transmembrane transporter activity"/>
    <property type="evidence" value="ECO:0007669"/>
    <property type="project" value="InterPro"/>
</dbReference>
<keyword evidence="7" id="KW-1185">Reference proteome</keyword>
<dbReference type="Proteomes" id="UP000548582">
    <property type="component" value="Unassembled WGS sequence"/>
</dbReference>
<dbReference type="RefSeq" id="WP_170054539.1">
    <property type="nucleotide sequence ID" value="NZ_JABBKX010000004.1"/>
</dbReference>
<dbReference type="Pfam" id="PF04193">
    <property type="entry name" value="PQ-loop"/>
    <property type="match status" value="1"/>
</dbReference>
<dbReference type="InterPro" id="IPR047662">
    <property type="entry name" value="SemiSWEET"/>
</dbReference>
<evidence type="ECO:0000256" key="1">
    <source>
        <dbReference type="ARBA" id="ARBA00004141"/>
    </source>
</evidence>
<gene>
    <name evidence="6" type="ORF">GWK16_13700</name>
</gene>
<evidence type="ECO:0000313" key="7">
    <source>
        <dbReference type="Proteomes" id="UP000548582"/>
    </source>
</evidence>
<dbReference type="Gene3D" id="1.20.1280.290">
    <property type="match status" value="1"/>
</dbReference>
<feature type="transmembrane region" description="Helical" evidence="5">
    <location>
        <begin position="35"/>
        <end position="53"/>
    </location>
</feature>
<dbReference type="InterPro" id="IPR006603">
    <property type="entry name" value="PQ-loop_rpt"/>
</dbReference>
<comment type="subcellular location">
    <subcellularLocation>
        <location evidence="1">Membrane</location>
        <topology evidence="1">Multi-pass membrane protein</topology>
    </subcellularLocation>
</comment>
<keyword evidence="4 5" id="KW-0472">Membrane</keyword>
<dbReference type="NCBIfam" id="NF037968">
    <property type="entry name" value="SemiSWEET_2"/>
    <property type="match status" value="1"/>
</dbReference>
<feature type="transmembrane region" description="Helical" evidence="5">
    <location>
        <begin position="59"/>
        <end position="79"/>
    </location>
</feature>
<evidence type="ECO:0000256" key="3">
    <source>
        <dbReference type="ARBA" id="ARBA00022989"/>
    </source>
</evidence>
<keyword evidence="2 5" id="KW-0812">Transmembrane</keyword>
<organism evidence="6 7">
    <name type="scientific">Neoroseomonas marina</name>
    <dbReference type="NCBI Taxonomy" id="1232220"/>
    <lineage>
        <taxon>Bacteria</taxon>
        <taxon>Pseudomonadati</taxon>
        <taxon>Pseudomonadota</taxon>
        <taxon>Alphaproteobacteria</taxon>
        <taxon>Acetobacterales</taxon>
        <taxon>Acetobacteraceae</taxon>
        <taxon>Neoroseomonas</taxon>
    </lineage>
</organism>
<reference evidence="6 7" key="1">
    <citation type="submission" date="2020-03" db="EMBL/GenBank/DDBJ databases">
        <authorList>
            <person name="Sun Q."/>
        </authorList>
    </citation>
    <scope>NUCLEOTIDE SEQUENCE [LARGE SCALE GENOMIC DNA]</scope>
    <source>
        <strain evidence="6 7">JC162</strain>
    </source>
</reference>
<protein>
    <submittedName>
        <fullName evidence="6">SemiSWEET transporter</fullName>
    </submittedName>
</protein>
<evidence type="ECO:0000256" key="5">
    <source>
        <dbReference type="SAM" id="Phobius"/>
    </source>
</evidence>
<dbReference type="GO" id="GO:0016020">
    <property type="term" value="C:membrane"/>
    <property type="evidence" value="ECO:0007669"/>
    <property type="project" value="UniProtKB-SubCell"/>
</dbReference>
<dbReference type="AlphaFoldDB" id="A0A848EFV2"/>
<keyword evidence="3 5" id="KW-1133">Transmembrane helix</keyword>
<dbReference type="EMBL" id="JABBKX010000004">
    <property type="protein sequence ID" value="NMJ42303.1"/>
    <property type="molecule type" value="Genomic_DNA"/>
</dbReference>
<evidence type="ECO:0000256" key="4">
    <source>
        <dbReference type="ARBA" id="ARBA00023136"/>
    </source>
</evidence>
<name>A0A848EFV2_9PROT</name>
<evidence type="ECO:0000313" key="6">
    <source>
        <dbReference type="EMBL" id="NMJ42303.1"/>
    </source>
</evidence>
<proteinExistence type="predicted"/>
<comment type="caution">
    <text evidence="6">The sequence shown here is derived from an EMBL/GenBank/DDBJ whole genome shotgun (WGS) entry which is preliminary data.</text>
</comment>
<sequence length="84" mass="8736">MNPIEVLGLAAGALTTTAYLPQAVRTLRSGSARDLSLAMLLLLITGIVLWLAYGALAGLPAVVAANAATLLLTLPILWVKLRRG</sequence>
<accession>A0A848EFV2</accession>